<accession>A0A6N7X7R2</accession>
<dbReference type="InterPro" id="IPR025420">
    <property type="entry name" value="DUF4143"/>
</dbReference>
<comment type="caution">
    <text evidence="3">The sequence shown here is derived from an EMBL/GenBank/DDBJ whole genome shotgun (WGS) entry which is preliminary data.</text>
</comment>
<sequence length="464" mass="52608">MDVIRELVAERMQQEIPPVVERDPIMEEPPSPQRFNRVQIITGMRRCGKTFYLFQVMAGLLRSGVPRDRMLYFDFSDDRLPQERDGFRAIDAVLDEYWRQVPRARTEGAYLFLDEVQDCPSWQSSCRRVAENERVTLCVTGSSSKVSSEEIATNFRGRSHTHEMLPLSFAEYLRFHQDALPDAADACVGHVQTDAASPRERTALEGLFDRYLVTGGFPGIQRDSAPTRIEVLQGYVRDVVARDVADRLSRPSIPLANQMALLILRNTSCEMSVNGIMQTLKDAGNTIGWERTSQMAQLFRQAYLYFEVFEYSRELLPGTGNPPKLYAIDPGLALAVSRASQEDVGKRLETAVYLELRRRLAGTRTDSITSYTEPGARGRKVDFLVGEAYAGEGQPSQPYELLQVSVSIESQRTRRREVESLDAAMQRTRLPHGSIVTLREEQDIDTENGTVSVVPAWKWFLKRP</sequence>
<feature type="domain" description="AAA" evidence="1">
    <location>
        <begin position="36"/>
        <end position="173"/>
    </location>
</feature>
<reference evidence="3 4" key="1">
    <citation type="submission" date="2019-08" db="EMBL/GenBank/DDBJ databases">
        <title>In-depth cultivation of the pig gut microbiome towards novel bacterial diversity and tailored functional studies.</title>
        <authorList>
            <person name="Wylensek D."/>
            <person name="Hitch T.C.A."/>
            <person name="Clavel T."/>
        </authorList>
    </citation>
    <scope>NUCLEOTIDE SEQUENCE [LARGE SCALE GENOMIC DNA]</scope>
    <source>
        <strain evidence="3 4">WB01_CNA04</strain>
    </source>
</reference>
<dbReference type="EMBL" id="VUND01000001">
    <property type="protein sequence ID" value="MST59474.1"/>
    <property type="molecule type" value="Genomic_DNA"/>
</dbReference>
<keyword evidence="3" id="KW-0067">ATP-binding</keyword>
<evidence type="ECO:0000259" key="2">
    <source>
        <dbReference type="Pfam" id="PF13635"/>
    </source>
</evidence>
<evidence type="ECO:0000313" key="3">
    <source>
        <dbReference type="EMBL" id="MST59474.1"/>
    </source>
</evidence>
<dbReference type="InterPro" id="IPR041682">
    <property type="entry name" value="AAA_14"/>
</dbReference>
<dbReference type="PANTHER" id="PTHR33295">
    <property type="entry name" value="ATPASE"/>
    <property type="match status" value="1"/>
</dbReference>
<dbReference type="PANTHER" id="PTHR33295:SF8">
    <property type="entry name" value="AAA+ ATPASE DOMAIN-CONTAINING PROTEIN"/>
    <property type="match status" value="1"/>
</dbReference>
<protein>
    <submittedName>
        <fullName evidence="3">ATP-binding protein</fullName>
    </submittedName>
</protein>
<keyword evidence="3" id="KW-0547">Nucleotide-binding</keyword>
<dbReference type="InterPro" id="IPR027417">
    <property type="entry name" value="P-loop_NTPase"/>
</dbReference>
<dbReference type="SUPFAM" id="SSF52540">
    <property type="entry name" value="P-loop containing nucleoside triphosphate hydrolases"/>
    <property type="match status" value="1"/>
</dbReference>
<proteinExistence type="predicted"/>
<dbReference type="Pfam" id="PF13173">
    <property type="entry name" value="AAA_14"/>
    <property type="match status" value="1"/>
</dbReference>
<evidence type="ECO:0000259" key="1">
    <source>
        <dbReference type="Pfam" id="PF13173"/>
    </source>
</evidence>
<dbReference type="RefSeq" id="WP_154539272.1">
    <property type="nucleotide sequence ID" value="NZ_JALEVF010000088.1"/>
</dbReference>
<dbReference type="Pfam" id="PF13635">
    <property type="entry name" value="DUF4143"/>
    <property type="match status" value="1"/>
</dbReference>
<dbReference type="GO" id="GO:0005524">
    <property type="term" value="F:ATP binding"/>
    <property type="evidence" value="ECO:0007669"/>
    <property type="project" value="UniProtKB-KW"/>
</dbReference>
<dbReference type="AlphaFoldDB" id="A0A6N7X7R2"/>
<evidence type="ECO:0000313" key="4">
    <source>
        <dbReference type="Proteomes" id="UP000434342"/>
    </source>
</evidence>
<name>A0A6N7X7R2_9ACTN</name>
<gene>
    <name evidence="3" type="ORF">FYJ69_00910</name>
</gene>
<feature type="domain" description="DUF4143" evidence="2">
    <location>
        <begin position="242"/>
        <end position="385"/>
    </location>
</feature>
<organism evidence="3 4">
    <name type="scientific">Parafannyhessea umbonata</name>
    <dbReference type="NCBI Taxonomy" id="604330"/>
    <lineage>
        <taxon>Bacteria</taxon>
        <taxon>Bacillati</taxon>
        <taxon>Actinomycetota</taxon>
        <taxon>Coriobacteriia</taxon>
        <taxon>Coriobacteriales</taxon>
        <taxon>Atopobiaceae</taxon>
        <taxon>Parafannyhessea</taxon>
    </lineage>
</organism>
<dbReference type="Proteomes" id="UP000434342">
    <property type="component" value="Unassembled WGS sequence"/>
</dbReference>